<dbReference type="Proteomes" id="UP000824193">
    <property type="component" value="Unassembled WGS sequence"/>
</dbReference>
<evidence type="ECO:0000256" key="5">
    <source>
        <dbReference type="ARBA" id="ARBA00023065"/>
    </source>
</evidence>
<dbReference type="InterPro" id="IPR020546">
    <property type="entry name" value="ATP_synth_F1_dsu/esu_N"/>
</dbReference>
<comment type="subunit">
    <text evidence="8 9">F-type ATPases have 2 components, CF(1) - the catalytic core - and CF(0) - the membrane proton channel. CF(1) has five subunits: alpha(3), beta(3), gamma(1), delta(1), epsilon(1). CF(0) has three main subunits: a, b and c.</text>
</comment>
<organism evidence="11 12">
    <name type="scientific">Candidatus Allofournierella pullicola</name>
    <dbReference type="NCBI Taxonomy" id="2838596"/>
    <lineage>
        <taxon>Bacteria</taxon>
        <taxon>Bacillati</taxon>
        <taxon>Bacillota</taxon>
        <taxon>Clostridia</taxon>
        <taxon>Eubacteriales</taxon>
        <taxon>Oscillospiraceae</taxon>
        <taxon>Allofournierella</taxon>
    </lineage>
</organism>
<accession>A0A9D1V5H2</accession>
<evidence type="ECO:0000256" key="6">
    <source>
        <dbReference type="ARBA" id="ARBA00023136"/>
    </source>
</evidence>
<keyword evidence="5 8" id="KW-0406">Ion transport</keyword>
<dbReference type="InterPro" id="IPR036771">
    <property type="entry name" value="ATPsynth_dsu/esu_N"/>
</dbReference>
<evidence type="ECO:0000256" key="8">
    <source>
        <dbReference type="HAMAP-Rule" id="MF_00530"/>
    </source>
</evidence>
<keyword evidence="6 8" id="KW-0472">Membrane</keyword>
<comment type="subcellular location">
    <subcellularLocation>
        <location evidence="8">Cell membrane</location>
        <topology evidence="8">Peripheral membrane protein</topology>
    </subcellularLocation>
    <subcellularLocation>
        <location evidence="1">Endomembrane system</location>
        <topology evidence="1">Peripheral membrane protein</topology>
    </subcellularLocation>
</comment>
<dbReference type="HAMAP" id="MF_00530">
    <property type="entry name" value="ATP_synth_epsil_bac"/>
    <property type="match status" value="1"/>
</dbReference>
<gene>
    <name evidence="8 11" type="primary">atpC</name>
    <name evidence="11" type="ORF">H9865_10715</name>
</gene>
<reference evidence="11" key="2">
    <citation type="submission" date="2021-04" db="EMBL/GenBank/DDBJ databases">
        <authorList>
            <person name="Gilroy R."/>
        </authorList>
    </citation>
    <scope>NUCLEOTIDE SEQUENCE</scope>
    <source>
        <strain evidence="11">2239</strain>
    </source>
</reference>
<evidence type="ECO:0000256" key="7">
    <source>
        <dbReference type="ARBA" id="ARBA00023196"/>
    </source>
</evidence>
<reference evidence="11" key="1">
    <citation type="journal article" date="2021" name="PeerJ">
        <title>Extensive microbial diversity within the chicken gut microbiome revealed by metagenomics and culture.</title>
        <authorList>
            <person name="Gilroy R."/>
            <person name="Ravi A."/>
            <person name="Getino M."/>
            <person name="Pursley I."/>
            <person name="Horton D.L."/>
            <person name="Alikhan N.F."/>
            <person name="Baker D."/>
            <person name="Gharbi K."/>
            <person name="Hall N."/>
            <person name="Watson M."/>
            <person name="Adriaenssens E.M."/>
            <person name="Foster-Nyarko E."/>
            <person name="Jarju S."/>
            <person name="Secka A."/>
            <person name="Antonio M."/>
            <person name="Oren A."/>
            <person name="Chaudhuri R.R."/>
            <person name="La Ragione R."/>
            <person name="Hildebrand F."/>
            <person name="Pallen M.J."/>
        </authorList>
    </citation>
    <scope>NUCLEOTIDE SEQUENCE</scope>
    <source>
        <strain evidence="11">2239</strain>
    </source>
</reference>
<dbReference type="AlphaFoldDB" id="A0A9D1V5H2"/>
<keyword evidence="8 9" id="KW-0066">ATP synthesis</keyword>
<evidence type="ECO:0000259" key="10">
    <source>
        <dbReference type="Pfam" id="PF02823"/>
    </source>
</evidence>
<keyword evidence="8" id="KW-0375">Hydrogen ion transport</keyword>
<name>A0A9D1V5H2_9FIRM</name>
<comment type="function">
    <text evidence="8">Produces ATP from ADP in the presence of a proton gradient across the membrane.</text>
</comment>
<evidence type="ECO:0000313" key="11">
    <source>
        <dbReference type="EMBL" id="HIX06547.1"/>
    </source>
</evidence>
<dbReference type="GO" id="GO:0046933">
    <property type="term" value="F:proton-transporting ATP synthase activity, rotational mechanism"/>
    <property type="evidence" value="ECO:0007669"/>
    <property type="project" value="UniProtKB-UniRule"/>
</dbReference>
<sequence length="135" mass="14569">MSSFALQIVTPGGQAFDGMAEKLFCRTIVGDVAILARHCDYLTAVGMGEARVTTEDGTVRRAACIGGMLSVAGGKVRLMANTFEWAEDIDAARAEAAEADARRQLEQDGLSPRDRELATARLRRAQVRQSVAARR</sequence>
<evidence type="ECO:0000256" key="2">
    <source>
        <dbReference type="ARBA" id="ARBA00005712"/>
    </source>
</evidence>
<dbReference type="EMBL" id="DXFW01000037">
    <property type="protein sequence ID" value="HIX06547.1"/>
    <property type="molecule type" value="Genomic_DNA"/>
</dbReference>
<dbReference type="CDD" id="cd12152">
    <property type="entry name" value="F1-ATPase_delta"/>
    <property type="match status" value="1"/>
</dbReference>
<dbReference type="GO" id="GO:0012505">
    <property type="term" value="C:endomembrane system"/>
    <property type="evidence" value="ECO:0007669"/>
    <property type="project" value="UniProtKB-SubCell"/>
</dbReference>
<dbReference type="GO" id="GO:0005886">
    <property type="term" value="C:plasma membrane"/>
    <property type="evidence" value="ECO:0007669"/>
    <property type="project" value="UniProtKB-SubCell"/>
</dbReference>
<dbReference type="InterPro" id="IPR001469">
    <property type="entry name" value="ATP_synth_F1_dsu/esu"/>
</dbReference>
<keyword evidence="4 8" id="KW-1003">Cell membrane</keyword>
<protein>
    <recommendedName>
        <fullName evidence="8">ATP synthase epsilon chain</fullName>
    </recommendedName>
    <alternativeName>
        <fullName evidence="8">ATP synthase F1 sector epsilon subunit</fullName>
    </alternativeName>
    <alternativeName>
        <fullName evidence="8">F-ATPase epsilon subunit</fullName>
    </alternativeName>
</protein>
<evidence type="ECO:0000256" key="4">
    <source>
        <dbReference type="ARBA" id="ARBA00022475"/>
    </source>
</evidence>
<proteinExistence type="inferred from homology"/>
<keyword evidence="7 8" id="KW-0139">CF(1)</keyword>
<feature type="domain" description="ATP synthase F1 complex delta/epsilon subunit N-terminal" evidence="10">
    <location>
        <begin position="4"/>
        <end position="82"/>
    </location>
</feature>
<dbReference type="SUPFAM" id="SSF51344">
    <property type="entry name" value="Epsilon subunit of F1F0-ATP synthase N-terminal domain"/>
    <property type="match status" value="1"/>
</dbReference>
<dbReference type="Pfam" id="PF02823">
    <property type="entry name" value="ATP-synt_DE_N"/>
    <property type="match status" value="1"/>
</dbReference>
<comment type="similarity">
    <text evidence="2 8 9">Belongs to the ATPase epsilon chain family.</text>
</comment>
<evidence type="ECO:0000256" key="1">
    <source>
        <dbReference type="ARBA" id="ARBA00004184"/>
    </source>
</evidence>
<evidence type="ECO:0000256" key="3">
    <source>
        <dbReference type="ARBA" id="ARBA00022448"/>
    </source>
</evidence>
<dbReference type="Gene3D" id="2.60.15.10">
    <property type="entry name" value="F0F1 ATP synthase delta/epsilon subunit, N-terminal"/>
    <property type="match status" value="1"/>
</dbReference>
<comment type="caution">
    <text evidence="11">The sequence shown here is derived from an EMBL/GenBank/DDBJ whole genome shotgun (WGS) entry which is preliminary data.</text>
</comment>
<dbReference type="NCBIfam" id="TIGR01216">
    <property type="entry name" value="ATP_synt_epsi"/>
    <property type="match status" value="1"/>
</dbReference>
<evidence type="ECO:0000256" key="9">
    <source>
        <dbReference type="RuleBase" id="RU003656"/>
    </source>
</evidence>
<dbReference type="GO" id="GO:0005524">
    <property type="term" value="F:ATP binding"/>
    <property type="evidence" value="ECO:0007669"/>
    <property type="project" value="UniProtKB-UniRule"/>
</dbReference>
<evidence type="ECO:0000313" key="12">
    <source>
        <dbReference type="Proteomes" id="UP000824193"/>
    </source>
</evidence>
<keyword evidence="3 8" id="KW-0813">Transport</keyword>
<dbReference type="GO" id="GO:0045259">
    <property type="term" value="C:proton-transporting ATP synthase complex"/>
    <property type="evidence" value="ECO:0007669"/>
    <property type="project" value="UniProtKB-KW"/>
</dbReference>